<feature type="transmembrane region" description="Helical" evidence="6">
    <location>
        <begin position="498"/>
        <end position="519"/>
    </location>
</feature>
<keyword evidence="5 6" id="KW-0472">Membrane</keyword>
<dbReference type="OrthoDB" id="7605340at2"/>
<evidence type="ECO:0000256" key="1">
    <source>
        <dbReference type="ARBA" id="ARBA00004651"/>
    </source>
</evidence>
<dbReference type="PANTHER" id="PTHR30250">
    <property type="entry name" value="PST FAMILY PREDICTED COLANIC ACID TRANSPORTER"/>
    <property type="match status" value="1"/>
</dbReference>
<evidence type="ECO:0000256" key="3">
    <source>
        <dbReference type="ARBA" id="ARBA00022692"/>
    </source>
</evidence>
<feature type="transmembrane region" description="Helical" evidence="6">
    <location>
        <begin position="91"/>
        <end position="117"/>
    </location>
</feature>
<evidence type="ECO:0000256" key="6">
    <source>
        <dbReference type="SAM" id="Phobius"/>
    </source>
</evidence>
<gene>
    <name evidence="7" type="ORF">F6X53_14335</name>
</gene>
<keyword evidence="2" id="KW-1003">Cell membrane</keyword>
<feature type="transmembrane region" description="Helical" evidence="6">
    <location>
        <begin position="302"/>
        <end position="328"/>
    </location>
</feature>
<feature type="transmembrane region" description="Helical" evidence="6">
    <location>
        <begin position="173"/>
        <end position="194"/>
    </location>
</feature>
<feature type="transmembrane region" description="Helical" evidence="6">
    <location>
        <begin position="466"/>
        <end position="491"/>
    </location>
</feature>
<feature type="transmembrane region" description="Helical" evidence="6">
    <location>
        <begin position="525"/>
        <end position="550"/>
    </location>
</feature>
<protein>
    <submittedName>
        <fullName evidence="7">Oligosaccharide flippase family protein</fullName>
    </submittedName>
</protein>
<evidence type="ECO:0000256" key="4">
    <source>
        <dbReference type="ARBA" id="ARBA00022989"/>
    </source>
</evidence>
<accession>A0A6L3T0R8</accession>
<feature type="transmembrane region" description="Helical" evidence="6">
    <location>
        <begin position="409"/>
        <end position="430"/>
    </location>
</feature>
<dbReference type="EMBL" id="VZZK01000013">
    <property type="protein sequence ID" value="KAB1078571.1"/>
    <property type="molecule type" value="Genomic_DNA"/>
</dbReference>
<dbReference type="Proteomes" id="UP000474159">
    <property type="component" value="Unassembled WGS sequence"/>
</dbReference>
<feature type="transmembrane region" description="Helical" evidence="6">
    <location>
        <begin position="264"/>
        <end position="281"/>
    </location>
</feature>
<organism evidence="7 8">
    <name type="scientific">Methylobacterium soli</name>
    <dbReference type="NCBI Taxonomy" id="553447"/>
    <lineage>
        <taxon>Bacteria</taxon>
        <taxon>Pseudomonadati</taxon>
        <taxon>Pseudomonadota</taxon>
        <taxon>Alphaproteobacteria</taxon>
        <taxon>Hyphomicrobiales</taxon>
        <taxon>Methylobacteriaceae</taxon>
        <taxon>Methylobacterium</taxon>
    </lineage>
</organism>
<evidence type="ECO:0000313" key="7">
    <source>
        <dbReference type="EMBL" id="KAB1078571.1"/>
    </source>
</evidence>
<feature type="transmembrane region" description="Helical" evidence="6">
    <location>
        <begin position="238"/>
        <end position="258"/>
    </location>
</feature>
<dbReference type="GO" id="GO:0005886">
    <property type="term" value="C:plasma membrane"/>
    <property type="evidence" value="ECO:0007669"/>
    <property type="project" value="UniProtKB-SubCell"/>
</dbReference>
<sequence>MRSRSPPIQVCGRRSSRCAVCRVSGRSTASKLDPADRATIAGPRGVGGIRKPDGAMVKGLTGAGKPGAGGRPTAPWRQRLGRVFGGSGIGAYLRVVAVGSGARMFGLASQFVVLILLSRVLSKAAFGEMMIAFGIYRVIGTALGVGGSLVLLFHISRHPDDRAAEVRLHRSSALLAGAASCILALAGALGSGWIAAALNKPALAEWMVLLAPFAVFSTLLVVATGALEGRSRVSESILIGEVAPSAARIVLLPLAALLALPESAVAHVLTLSVMVPWLWASRRIWARDVPGLRAWTAWDYQYCAKFVGATLFANQLGAIDLVVAGALFPSAIVADYAVASRIAALYAFFQLILLKRFAPRAGHLLQVKDEAALRSDTALCRRLTIGCTALTIAGILLVAPYVLPLFGGYGGAMTFLVWLAVPSFVTSFYATSDRLLVIAGKADILLALTVSSFLLLALSPHVTAPWLGSAAIPAAMILSALLLNPIVAVYARRLYGIVTIRASDVAIIALVCATLVYHARTTSLASTLAVCLVLGSVGATFLVSASGSGWRLGQRLRRA</sequence>
<feature type="transmembrane region" description="Helical" evidence="6">
    <location>
        <begin position="334"/>
        <end position="354"/>
    </location>
</feature>
<feature type="transmembrane region" description="Helical" evidence="6">
    <location>
        <begin position="206"/>
        <end position="226"/>
    </location>
</feature>
<feature type="transmembrane region" description="Helical" evidence="6">
    <location>
        <begin position="442"/>
        <end position="460"/>
    </location>
</feature>
<reference evidence="7 8" key="1">
    <citation type="submission" date="2019-09" db="EMBL/GenBank/DDBJ databases">
        <title>YIM 48816 draft genome.</title>
        <authorList>
            <person name="Jiang L."/>
        </authorList>
    </citation>
    <scope>NUCLEOTIDE SEQUENCE [LARGE SCALE GENOMIC DNA]</scope>
    <source>
        <strain evidence="7 8">YIM 48816</strain>
    </source>
</reference>
<dbReference type="PANTHER" id="PTHR30250:SF11">
    <property type="entry name" value="O-ANTIGEN TRANSPORTER-RELATED"/>
    <property type="match status" value="1"/>
</dbReference>
<evidence type="ECO:0000256" key="2">
    <source>
        <dbReference type="ARBA" id="ARBA00022475"/>
    </source>
</evidence>
<comment type="subcellular location">
    <subcellularLocation>
        <location evidence="1">Cell membrane</location>
        <topology evidence="1">Multi-pass membrane protein</topology>
    </subcellularLocation>
</comment>
<keyword evidence="4 6" id="KW-1133">Transmembrane helix</keyword>
<dbReference type="InterPro" id="IPR050833">
    <property type="entry name" value="Poly_Biosynth_Transport"/>
</dbReference>
<comment type="caution">
    <text evidence="7">The sequence shown here is derived from an EMBL/GenBank/DDBJ whole genome shotgun (WGS) entry which is preliminary data.</text>
</comment>
<keyword evidence="3 6" id="KW-0812">Transmembrane</keyword>
<feature type="transmembrane region" description="Helical" evidence="6">
    <location>
        <begin position="129"/>
        <end position="153"/>
    </location>
</feature>
<name>A0A6L3T0R8_9HYPH</name>
<proteinExistence type="predicted"/>
<feature type="transmembrane region" description="Helical" evidence="6">
    <location>
        <begin position="383"/>
        <end position="403"/>
    </location>
</feature>
<dbReference type="AlphaFoldDB" id="A0A6L3T0R8"/>
<keyword evidence="8" id="KW-1185">Reference proteome</keyword>
<evidence type="ECO:0000313" key="8">
    <source>
        <dbReference type="Proteomes" id="UP000474159"/>
    </source>
</evidence>
<evidence type="ECO:0000256" key="5">
    <source>
        <dbReference type="ARBA" id="ARBA00023136"/>
    </source>
</evidence>